<name>A0AAN8WLN8_HALRR</name>
<proteinExistence type="predicted"/>
<evidence type="ECO:0000313" key="1">
    <source>
        <dbReference type="EMBL" id="KAK7067262.1"/>
    </source>
</evidence>
<reference evidence="1 2" key="1">
    <citation type="submission" date="2023-11" db="EMBL/GenBank/DDBJ databases">
        <title>Halocaridina rubra genome assembly.</title>
        <authorList>
            <person name="Smith C."/>
        </authorList>
    </citation>
    <scope>NUCLEOTIDE SEQUENCE [LARGE SCALE GENOMIC DNA]</scope>
    <source>
        <strain evidence="1">EP-1</strain>
        <tissue evidence="1">Whole</tissue>
    </source>
</reference>
<sequence length="82" mass="9595">MMEDPFYKHEFEMNENNTQVIMEGAQERYIQQGSILSLVCTVHHNYVRGPNQIIWYQGANRLRYDSPRGGIVLQVGMVPYCE</sequence>
<protein>
    <recommendedName>
        <fullName evidence="3">Ig-like domain-containing protein</fullName>
    </recommendedName>
</protein>
<comment type="caution">
    <text evidence="1">The sequence shown here is derived from an EMBL/GenBank/DDBJ whole genome shotgun (WGS) entry which is preliminary data.</text>
</comment>
<dbReference type="AlphaFoldDB" id="A0AAN8WLN8"/>
<evidence type="ECO:0000313" key="2">
    <source>
        <dbReference type="Proteomes" id="UP001381693"/>
    </source>
</evidence>
<accession>A0AAN8WLN8</accession>
<keyword evidence="2" id="KW-1185">Reference proteome</keyword>
<organism evidence="1 2">
    <name type="scientific">Halocaridina rubra</name>
    <name type="common">Hawaiian red shrimp</name>
    <dbReference type="NCBI Taxonomy" id="373956"/>
    <lineage>
        <taxon>Eukaryota</taxon>
        <taxon>Metazoa</taxon>
        <taxon>Ecdysozoa</taxon>
        <taxon>Arthropoda</taxon>
        <taxon>Crustacea</taxon>
        <taxon>Multicrustacea</taxon>
        <taxon>Malacostraca</taxon>
        <taxon>Eumalacostraca</taxon>
        <taxon>Eucarida</taxon>
        <taxon>Decapoda</taxon>
        <taxon>Pleocyemata</taxon>
        <taxon>Caridea</taxon>
        <taxon>Atyoidea</taxon>
        <taxon>Atyidae</taxon>
        <taxon>Halocaridina</taxon>
    </lineage>
</organism>
<dbReference type="Proteomes" id="UP001381693">
    <property type="component" value="Unassembled WGS sequence"/>
</dbReference>
<evidence type="ECO:0008006" key="3">
    <source>
        <dbReference type="Google" id="ProtNLM"/>
    </source>
</evidence>
<dbReference type="EMBL" id="JAXCGZ010018892">
    <property type="protein sequence ID" value="KAK7067262.1"/>
    <property type="molecule type" value="Genomic_DNA"/>
</dbReference>
<gene>
    <name evidence="1" type="ORF">SK128_020027</name>
</gene>